<evidence type="ECO:0000256" key="4">
    <source>
        <dbReference type="ARBA" id="ARBA00023163"/>
    </source>
</evidence>
<dbReference type="Proteomes" id="UP000237682">
    <property type="component" value="Unassembled WGS sequence"/>
</dbReference>
<sequence length="308" mass="33191">MRLVNFDIDVLRSFVTGMELGSYARAADHLGRSTSAVSAQLKKLEEQAGTALFRRAGRGLALTEAGETLLTYARRLLALNDEAVSALSGANLAGHVRFGVQEDLGETLLPQILGRFARAHPKTRIETRLARNADLLKRIASAELDLAIAWGDQTREAPAAMAGEHLADIAMRWIGPRGGLPGQRPGDRQPQPDEPLPLVMFEAPCLFRSVATETLDRAGIAWRIAVTSTSLAGLWAAISSGLGVTLRTEIGLPGHLAALGEESGLPTRLPMLPLLLHRTQAQHNAATDRLSEIMRESLSQPFLPKKVA</sequence>
<comment type="caution">
    <text evidence="6">The sequence shown here is derived from an EMBL/GenBank/DDBJ whole genome shotgun (WGS) entry which is preliminary data.</text>
</comment>
<dbReference type="InterPro" id="IPR005119">
    <property type="entry name" value="LysR_subst-bd"/>
</dbReference>
<dbReference type="PANTHER" id="PTHR30579">
    <property type="entry name" value="TRANSCRIPTIONAL REGULATOR"/>
    <property type="match status" value="1"/>
</dbReference>
<proteinExistence type="inferred from homology"/>
<dbReference type="GO" id="GO:0003677">
    <property type="term" value="F:DNA binding"/>
    <property type="evidence" value="ECO:0007669"/>
    <property type="project" value="UniProtKB-KW"/>
</dbReference>
<dbReference type="InterPro" id="IPR036388">
    <property type="entry name" value="WH-like_DNA-bd_sf"/>
</dbReference>
<dbReference type="InterPro" id="IPR000847">
    <property type="entry name" value="LysR_HTH_N"/>
</dbReference>
<dbReference type="SUPFAM" id="SSF46785">
    <property type="entry name" value="Winged helix' DNA-binding domain"/>
    <property type="match status" value="1"/>
</dbReference>
<dbReference type="InterPro" id="IPR036390">
    <property type="entry name" value="WH_DNA-bd_sf"/>
</dbReference>
<dbReference type="SUPFAM" id="SSF53850">
    <property type="entry name" value="Periplasmic binding protein-like II"/>
    <property type="match status" value="1"/>
</dbReference>
<evidence type="ECO:0000259" key="5">
    <source>
        <dbReference type="PROSITE" id="PS50931"/>
    </source>
</evidence>
<dbReference type="Gene3D" id="3.40.190.10">
    <property type="entry name" value="Periplasmic binding protein-like II"/>
    <property type="match status" value="2"/>
</dbReference>
<evidence type="ECO:0000256" key="1">
    <source>
        <dbReference type="ARBA" id="ARBA00009437"/>
    </source>
</evidence>
<dbReference type="AlphaFoldDB" id="A0A2S9QBF4"/>
<feature type="domain" description="HTH lysR-type" evidence="5">
    <location>
        <begin position="6"/>
        <end position="63"/>
    </location>
</feature>
<dbReference type="FunFam" id="1.10.10.10:FF:000001">
    <property type="entry name" value="LysR family transcriptional regulator"/>
    <property type="match status" value="1"/>
</dbReference>
<dbReference type="Gene3D" id="1.10.10.10">
    <property type="entry name" value="Winged helix-like DNA-binding domain superfamily/Winged helix DNA-binding domain"/>
    <property type="match status" value="1"/>
</dbReference>
<dbReference type="InterPro" id="IPR050176">
    <property type="entry name" value="LTTR"/>
</dbReference>
<evidence type="ECO:0000313" key="7">
    <source>
        <dbReference type="Proteomes" id="UP000237682"/>
    </source>
</evidence>
<keyword evidence="7" id="KW-1185">Reference proteome</keyword>
<gene>
    <name evidence="6" type="ORF">C5L14_15155</name>
</gene>
<dbReference type="GO" id="GO:0003700">
    <property type="term" value="F:DNA-binding transcription factor activity"/>
    <property type="evidence" value="ECO:0007669"/>
    <property type="project" value="InterPro"/>
</dbReference>
<evidence type="ECO:0000313" key="6">
    <source>
        <dbReference type="EMBL" id="PRH86655.1"/>
    </source>
</evidence>
<keyword evidence="2" id="KW-0805">Transcription regulation</keyword>
<name>A0A2S9QBF4_9HYPH</name>
<dbReference type="PROSITE" id="PS50931">
    <property type="entry name" value="HTH_LYSR"/>
    <property type="match status" value="1"/>
</dbReference>
<dbReference type="Pfam" id="PF03466">
    <property type="entry name" value="LysR_substrate"/>
    <property type="match status" value="1"/>
</dbReference>
<organism evidence="6 7">
    <name type="scientific">Labrys okinawensis</name>
    <dbReference type="NCBI Taxonomy" id="346911"/>
    <lineage>
        <taxon>Bacteria</taxon>
        <taxon>Pseudomonadati</taxon>
        <taxon>Pseudomonadota</taxon>
        <taxon>Alphaproteobacteria</taxon>
        <taxon>Hyphomicrobiales</taxon>
        <taxon>Xanthobacteraceae</taxon>
        <taxon>Labrys</taxon>
    </lineage>
</organism>
<dbReference type="RefSeq" id="WP_105862886.1">
    <property type="nucleotide sequence ID" value="NZ_PUEJ01000005.1"/>
</dbReference>
<dbReference type="EMBL" id="PUEJ01000005">
    <property type="protein sequence ID" value="PRH86655.1"/>
    <property type="molecule type" value="Genomic_DNA"/>
</dbReference>
<dbReference type="OrthoDB" id="8097684at2"/>
<keyword evidence="3" id="KW-0238">DNA-binding</keyword>
<evidence type="ECO:0000256" key="2">
    <source>
        <dbReference type="ARBA" id="ARBA00023015"/>
    </source>
</evidence>
<dbReference type="PANTHER" id="PTHR30579:SF7">
    <property type="entry name" value="HTH-TYPE TRANSCRIPTIONAL REGULATOR LRHA-RELATED"/>
    <property type="match status" value="1"/>
</dbReference>
<protein>
    <submittedName>
        <fullName evidence="6">LysR family transcriptional regulator</fullName>
    </submittedName>
</protein>
<keyword evidence="4" id="KW-0804">Transcription</keyword>
<reference evidence="6 7" key="1">
    <citation type="submission" date="2018-02" db="EMBL/GenBank/DDBJ databases">
        <title>Whole genome sequencing of endophytic bacterium.</title>
        <authorList>
            <person name="Eedara R."/>
            <person name="Podile A.R."/>
        </authorList>
    </citation>
    <scope>NUCLEOTIDE SEQUENCE [LARGE SCALE GENOMIC DNA]</scope>
    <source>
        <strain evidence="6 7">RP1T</strain>
    </source>
</reference>
<evidence type="ECO:0000256" key="3">
    <source>
        <dbReference type="ARBA" id="ARBA00023125"/>
    </source>
</evidence>
<accession>A0A2S9QBF4</accession>
<dbReference type="Pfam" id="PF00126">
    <property type="entry name" value="HTH_1"/>
    <property type="match status" value="1"/>
</dbReference>
<comment type="similarity">
    <text evidence="1">Belongs to the LysR transcriptional regulatory family.</text>
</comment>